<sequence length="196" mass="20164">MGCTPATPAPTPTTGPVIAVEPLAIGLAATLAPGGQGPVGDSALSIGSGAVDTTGGFIPDGQMASPFDVKNPVVGFLDPMLLRAIQGASRAAATEGVDVMLTSGWRSNGFQRRLFDEAVTTYGSVDIASQFVASPDESMHVIGKAVDVGPVVADEWMIRNGPRFGLCQIYANEIWHFELVADAQGNCPPLRPDAAG</sequence>
<evidence type="ECO:0000259" key="1">
    <source>
        <dbReference type="Pfam" id="PF02557"/>
    </source>
</evidence>
<dbReference type="Pfam" id="PF02557">
    <property type="entry name" value="VanY"/>
    <property type="match status" value="1"/>
</dbReference>
<dbReference type="GO" id="GO:0008233">
    <property type="term" value="F:peptidase activity"/>
    <property type="evidence" value="ECO:0007669"/>
    <property type="project" value="InterPro"/>
</dbReference>
<reference evidence="2 3" key="1">
    <citation type="journal article" date="2019" name="Environ. Microbiol.">
        <title>Species interactions and distinct microbial communities in high Arctic permafrost affected cryosols are associated with the CH4 and CO2 gas fluxes.</title>
        <authorList>
            <person name="Altshuler I."/>
            <person name="Hamel J."/>
            <person name="Turney S."/>
            <person name="Magnuson E."/>
            <person name="Levesque R."/>
            <person name="Greer C."/>
            <person name="Whyte L.G."/>
        </authorList>
    </citation>
    <scope>NUCLEOTIDE SEQUENCE [LARGE SCALE GENOMIC DNA]</scope>
    <source>
        <strain evidence="2 3">S5.20</strain>
    </source>
</reference>
<accession>A0A502E883</accession>
<feature type="domain" description="D-alanyl-D-alanine carboxypeptidase-like core" evidence="1">
    <location>
        <begin position="79"/>
        <end position="154"/>
    </location>
</feature>
<organism evidence="2 3">
    <name type="scientific">Mycolicibacterium hodleri</name>
    <dbReference type="NCBI Taxonomy" id="49897"/>
    <lineage>
        <taxon>Bacteria</taxon>
        <taxon>Bacillati</taxon>
        <taxon>Actinomycetota</taxon>
        <taxon>Actinomycetes</taxon>
        <taxon>Mycobacteriales</taxon>
        <taxon>Mycobacteriaceae</taxon>
        <taxon>Mycolicibacterium</taxon>
    </lineage>
</organism>
<comment type="caution">
    <text evidence="2">The sequence shown here is derived from an EMBL/GenBank/DDBJ whole genome shotgun (WGS) entry which is preliminary data.</text>
</comment>
<dbReference type="CDD" id="cd14846">
    <property type="entry name" value="Peptidase_M15_like"/>
    <property type="match status" value="1"/>
</dbReference>
<dbReference type="AlphaFoldDB" id="A0A502E883"/>
<dbReference type="InterPro" id="IPR003709">
    <property type="entry name" value="VanY-like_core_dom"/>
</dbReference>
<gene>
    <name evidence="2" type="ORF">EAH80_15205</name>
</gene>
<dbReference type="Gene3D" id="3.30.1380.10">
    <property type="match status" value="1"/>
</dbReference>
<proteinExistence type="predicted"/>
<evidence type="ECO:0000313" key="3">
    <source>
        <dbReference type="Proteomes" id="UP000320095"/>
    </source>
</evidence>
<dbReference type="Proteomes" id="UP000320095">
    <property type="component" value="Unassembled WGS sequence"/>
</dbReference>
<dbReference type="InterPro" id="IPR009045">
    <property type="entry name" value="Zn_M74/Hedgehog-like"/>
</dbReference>
<dbReference type="EMBL" id="RCZG01000005">
    <property type="protein sequence ID" value="TPG33823.1"/>
    <property type="molecule type" value="Genomic_DNA"/>
</dbReference>
<protein>
    <submittedName>
        <fullName evidence="2">Peptidase M15</fullName>
    </submittedName>
</protein>
<dbReference type="OrthoDB" id="3293184at2"/>
<dbReference type="SUPFAM" id="SSF55166">
    <property type="entry name" value="Hedgehog/DD-peptidase"/>
    <property type="match status" value="1"/>
</dbReference>
<keyword evidence="3" id="KW-1185">Reference proteome</keyword>
<name>A0A502E883_9MYCO</name>
<evidence type="ECO:0000313" key="2">
    <source>
        <dbReference type="EMBL" id="TPG33823.1"/>
    </source>
</evidence>
<dbReference type="GO" id="GO:0006508">
    <property type="term" value="P:proteolysis"/>
    <property type="evidence" value="ECO:0007669"/>
    <property type="project" value="InterPro"/>
</dbReference>